<feature type="domain" description="HTH gntR-type" evidence="5">
    <location>
        <begin position="9"/>
        <end position="77"/>
    </location>
</feature>
<dbReference type="InterPro" id="IPR051446">
    <property type="entry name" value="HTH_trans_reg/aminotransferase"/>
</dbReference>
<evidence type="ECO:0000313" key="6">
    <source>
        <dbReference type="EMBL" id="OAH11315.1"/>
    </source>
</evidence>
<dbReference type="STRING" id="1716141.STSP_52630"/>
<accession>A0A177HKA7</accession>
<dbReference type="RefSeq" id="WP_067282759.1">
    <property type="nucleotide sequence ID" value="NZ_LOHS01000111.1"/>
</dbReference>
<keyword evidence="3" id="KW-0238">DNA-binding</keyword>
<evidence type="ECO:0000256" key="4">
    <source>
        <dbReference type="ARBA" id="ARBA00023163"/>
    </source>
</evidence>
<evidence type="ECO:0000256" key="1">
    <source>
        <dbReference type="ARBA" id="ARBA00022898"/>
    </source>
</evidence>
<protein>
    <submittedName>
        <fullName evidence="6">HTH-type transcriptional repressor YvoA</fullName>
    </submittedName>
</protein>
<dbReference type="PROSITE" id="PS50949">
    <property type="entry name" value="HTH_GNTR"/>
    <property type="match status" value="1"/>
</dbReference>
<reference evidence="6 7" key="1">
    <citation type="submission" date="2015-12" db="EMBL/GenBank/DDBJ databases">
        <title>Genome sequence of Streptomyces sp. G25.</title>
        <authorList>
            <person name="Poehlein A."/>
            <person name="Roettig A."/>
            <person name="Hiessl S."/>
            <person name="Hauschild P."/>
            <person name="Schauer J."/>
            <person name="Madkour M.H."/>
            <person name="Al-Ansari A.M."/>
            <person name="Almakishah N.H."/>
            <person name="Steinbuechel A."/>
            <person name="Daniel R."/>
        </authorList>
    </citation>
    <scope>NUCLEOTIDE SEQUENCE [LARGE SCALE GENOMIC DNA]</scope>
    <source>
        <strain evidence="7">G25(2015)</strain>
    </source>
</reference>
<dbReference type="GO" id="GO:0003700">
    <property type="term" value="F:DNA-binding transcription factor activity"/>
    <property type="evidence" value="ECO:0007669"/>
    <property type="project" value="InterPro"/>
</dbReference>
<dbReference type="CDD" id="cd07377">
    <property type="entry name" value="WHTH_GntR"/>
    <property type="match status" value="1"/>
</dbReference>
<keyword evidence="2" id="KW-0805">Transcription regulation</keyword>
<evidence type="ECO:0000256" key="2">
    <source>
        <dbReference type="ARBA" id="ARBA00023015"/>
    </source>
</evidence>
<dbReference type="OrthoDB" id="7363114at2"/>
<dbReference type="InterPro" id="IPR000524">
    <property type="entry name" value="Tscrpt_reg_HTH_GntR"/>
</dbReference>
<dbReference type="Proteomes" id="UP000077381">
    <property type="component" value="Unassembled WGS sequence"/>
</dbReference>
<dbReference type="GO" id="GO:0003677">
    <property type="term" value="F:DNA binding"/>
    <property type="evidence" value="ECO:0007669"/>
    <property type="project" value="UniProtKB-KW"/>
</dbReference>
<dbReference type="PATRIC" id="fig|1716141.3.peg.5534"/>
<dbReference type="Gene3D" id="1.10.10.10">
    <property type="entry name" value="Winged helix-like DNA-binding domain superfamily/Winged helix DNA-binding domain"/>
    <property type="match status" value="1"/>
</dbReference>
<comment type="caution">
    <text evidence="6">The sequence shown here is derived from an EMBL/GenBank/DDBJ whole genome shotgun (WGS) entry which is preliminary data.</text>
</comment>
<proteinExistence type="predicted"/>
<sequence length="117" mass="12974">MTIDADDPRLKSVQIAEAIRQDIADDVLKPGSRLPSHRELADRYSVATQTIQNALKLTREQGLTRPAGNRGTFVADDARERLENQSSAGLSETSELRREVAELRERVSALEAAVYAR</sequence>
<dbReference type="InterPro" id="IPR036390">
    <property type="entry name" value="WH_DNA-bd_sf"/>
</dbReference>
<name>A0A177HKA7_9ACTN</name>
<dbReference type="EMBL" id="LOHS01000111">
    <property type="protein sequence ID" value="OAH11315.1"/>
    <property type="molecule type" value="Genomic_DNA"/>
</dbReference>
<keyword evidence="4" id="KW-0804">Transcription</keyword>
<dbReference type="PANTHER" id="PTHR46577:SF1">
    <property type="entry name" value="HTH-TYPE TRANSCRIPTIONAL REGULATORY PROTEIN GABR"/>
    <property type="match status" value="1"/>
</dbReference>
<evidence type="ECO:0000259" key="5">
    <source>
        <dbReference type="PROSITE" id="PS50949"/>
    </source>
</evidence>
<dbReference type="SMART" id="SM00345">
    <property type="entry name" value="HTH_GNTR"/>
    <property type="match status" value="1"/>
</dbReference>
<gene>
    <name evidence="6" type="primary">yvoA_3</name>
    <name evidence="6" type="ORF">STSP_52630</name>
</gene>
<dbReference type="PANTHER" id="PTHR46577">
    <property type="entry name" value="HTH-TYPE TRANSCRIPTIONAL REGULATORY PROTEIN GABR"/>
    <property type="match status" value="1"/>
</dbReference>
<keyword evidence="1" id="KW-0663">Pyridoxal phosphate</keyword>
<evidence type="ECO:0000313" key="7">
    <source>
        <dbReference type="Proteomes" id="UP000077381"/>
    </source>
</evidence>
<evidence type="ECO:0000256" key="3">
    <source>
        <dbReference type="ARBA" id="ARBA00023125"/>
    </source>
</evidence>
<dbReference type="AlphaFoldDB" id="A0A177HKA7"/>
<dbReference type="InterPro" id="IPR036388">
    <property type="entry name" value="WH-like_DNA-bd_sf"/>
</dbReference>
<keyword evidence="7" id="KW-1185">Reference proteome</keyword>
<organism evidence="6 7">
    <name type="scientific">Streptomyces jeddahensis</name>
    <dbReference type="NCBI Taxonomy" id="1716141"/>
    <lineage>
        <taxon>Bacteria</taxon>
        <taxon>Bacillati</taxon>
        <taxon>Actinomycetota</taxon>
        <taxon>Actinomycetes</taxon>
        <taxon>Kitasatosporales</taxon>
        <taxon>Streptomycetaceae</taxon>
        <taxon>Streptomyces</taxon>
    </lineage>
</organism>
<dbReference type="Pfam" id="PF00392">
    <property type="entry name" value="GntR"/>
    <property type="match status" value="1"/>
</dbReference>
<dbReference type="SUPFAM" id="SSF46785">
    <property type="entry name" value="Winged helix' DNA-binding domain"/>
    <property type="match status" value="1"/>
</dbReference>